<dbReference type="RefSeq" id="WP_218934673.1">
    <property type="nucleotide sequence ID" value="NZ_CP036261.1"/>
</dbReference>
<evidence type="ECO:0000313" key="2">
    <source>
        <dbReference type="EMBL" id="QDS87518.1"/>
    </source>
</evidence>
<reference evidence="2 3" key="1">
    <citation type="submission" date="2019-02" db="EMBL/GenBank/DDBJ databases">
        <title>Deep-cultivation of Planctomycetes and their phenomic and genomic characterization uncovers novel biology.</title>
        <authorList>
            <person name="Wiegand S."/>
            <person name="Jogler M."/>
            <person name="Boedeker C."/>
            <person name="Pinto D."/>
            <person name="Vollmers J."/>
            <person name="Rivas-Marin E."/>
            <person name="Kohn T."/>
            <person name="Peeters S.H."/>
            <person name="Heuer A."/>
            <person name="Rast P."/>
            <person name="Oberbeckmann S."/>
            <person name="Bunk B."/>
            <person name="Jeske O."/>
            <person name="Meyerdierks A."/>
            <person name="Storesund J.E."/>
            <person name="Kallscheuer N."/>
            <person name="Luecker S."/>
            <person name="Lage O.M."/>
            <person name="Pohl T."/>
            <person name="Merkel B.J."/>
            <person name="Hornburger P."/>
            <person name="Mueller R.-W."/>
            <person name="Bruemmer F."/>
            <person name="Labrenz M."/>
            <person name="Spormann A.M."/>
            <person name="Op den Camp H."/>
            <person name="Overmann J."/>
            <person name="Amann R."/>
            <person name="Jetten M.S.M."/>
            <person name="Mascher T."/>
            <person name="Medema M.H."/>
            <person name="Devos D.P."/>
            <person name="Kaster A.-K."/>
            <person name="Ovreas L."/>
            <person name="Rohde M."/>
            <person name="Galperin M.Y."/>
            <person name="Jogler C."/>
        </authorList>
    </citation>
    <scope>NUCLEOTIDE SEQUENCE [LARGE SCALE GENOMIC DNA]</scope>
    <source>
        <strain evidence="2 3">EC9</strain>
    </source>
</reference>
<accession>A0A517LY21</accession>
<dbReference type="PANTHER" id="PTHR43767:SF10">
    <property type="entry name" value="SURFACTIN SYNTHASE SUBUNIT 1"/>
    <property type="match status" value="1"/>
</dbReference>
<dbReference type="EC" id="6.2.1.3" evidence="2"/>
<sequence length="519" mass="55190">MSLIEQLLANAVEHPAALAWIDAFDHASARSFSWSDIGIQTLQAAERMAAWGISPGQHVAILCDNSRQLVVLLGALRLVGLYSDDDHPPRSAVDIVIDVRLPDSHVARLIEHCDARFVLIGSTHGDRSIPMPADCRAIAVDTICSPNQATVEDAATLQRAADWAANLDPTQTEAIMYTSGTTADAKGVVLSHGNLASNAAGKLAAVPQQPDDRRLTLLPISHAYARTCDVGTWILSRSVLAADNGYQGLLRLAPVVRPTAMNLVPHLAEKIAHVARAAETPQQGLASLGLDRLRLLGCGGAAMPPGTFKDYSDWGITVIQGYGLTESSPVICSATPQDAAPGVVGRPVAGVQLKLDARGQILCRGTGLAKTYYKQDAAMAARMDDGWLQTGDLGRLDAEGRLQVLGRIDDLIVLSTGRKVMPAEIESRICQLPGITHAIVSGNGQPVLTAWIATESASLTEAAAVRWREKIADRLSDLPTHAIPRVVRAIDVPLAVESGTLTAKGTVRRSVVMSHFEPV</sequence>
<feature type="domain" description="AMP-dependent synthetase/ligase" evidence="1">
    <location>
        <begin position="10"/>
        <end position="373"/>
    </location>
</feature>
<dbReference type="Gene3D" id="3.40.50.12780">
    <property type="entry name" value="N-terminal domain of ligase-like"/>
    <property type="match status" value="1"/>
</dbReference>
<organism evidence="2 3">
    <name type="scientific">Rosistilla ulvae</name>
    <dbReference type="NCBI Taxonomy" id="1930277"/>
    <lineage>
        <taxon>Bacteria</taxon>
        <taxon>Pseudomonadati</taxon>
        <taxon>Planctomycetota</taxon>
        <taxon>Planctomycetia</taxon>
        <taxon>Pirellulales</taxon>
        <taxon>Pirellulaceae</taxon>
        <taxon>Rosistilla</taxon>
    </lineage>
</organism>
<dbReference type="Gene3D" id="3.30.300.30">
    <property type="match status" value="1"/>
</dbReference>
<dbReference type="SUPFAM" id="SSF56801">
    <property type="entry name" value="Acetyl-CoA synthetase-like"/>
    <property type="match status" value="1"/>
</dbReference>
<dbReference type="InterPro" id="IPR050237">
    <property type="entry name" value="ATP-dep_AMP-bd_enzyme"/>
</dbReference>
<protein>
    <submittedName>
        <fullName evidence="2">Long-chain-fatty-acid--CoA ligase FadD15</fullName>
        <ecNumber evidence="2">6.2.1.3</ecNumber>
    </submittedName>
</protein>
<dbReference type="Pfam" id="PF00501">
    <property type="entry name" value="AMP-binding"/>
    <property type="match status" value="1"/>
</dbReference>
<dbReference type="InterPro" id="IPR045851">
    <property type="entry name" value="AMP-bd_C_sf"/>
</dbReference>
<evidence type="ECO:0000313" key="3">
    <source>
        <dbReference type="Proteomes" id="UP000319557"/>
    </source>
</evidence>
<dbReference type="EMBL" id="CP036261">
    <property type="protein sequence ID" value="QDS87518.1"/>
    <property type="molecule type" value="Genomic_DNA"/>
</dbReference>
<dbReference type="AlphaFoldDB" id="A0A517LY21"/>
<dbReference type="Pfam" id="PF23562">
    <property type="entry name" value="AMP-binding_C_3"/>
    <property type="match status" value="1"/>
</dbReference>
<keyword evidence="2" id="KW-0436">Ligase</keyword>
<keyword evidence="3" id="KW-1185">Reference proteome</keyword>
<name>A0A517LY21_9BACT</name>
<gene>
    <name evidence="2" type="ORF">EC9_16970</name>
</gene>
<dbReference type="KEGG" id="ruv:EC9_16970"/>
<dbReference type="InterPro" id="IPR042099">
    <property type="entry name" value="ANL_N_sf"/>
</dbReference>
<dbReference type="PANTHER" id="PTHR43767">
    <property type="entry name" value="LONG-CHAIN-FATTY-ACID--COA LIGASE"/>
    <property type="match status" value="1"/>
</dbReference>
<dbReference type="Proteomes" id="UP000319557">
    <property type="component" value="Chromosome"/>
</dbReference>
<dbReference type="InterPro" id="IPR000873">
    <property type="entry name" value="AMP-dep_synth/lig_dom"/>
</dbReference>
<dbReference type="GO" id="GO:0004467">
    <property type="term" value="F:long-chain fatty acid-CoA ligase activity"/>
    <property type="evidence" value="ECO:0007669"/>
    <property type="project" value="UniProtKB-EC"/>
</dbReference>
<proteinExistence type="predicted"/>
<evidence type="ECO:0000259" key="1">
    <source>
        <dbReference type="Pfam" id="PF00501"/>
    </source>
</evidence>